<dbReference type="AlphaFoldDB" id="A0A9N9IMV8"/>
<dbReference type="Proteomes" id="UP000789508">
    <property type="component" value="Unassembled WGS sequence"/>
</dbReference>
<organism evidence="1 2">
    <name type="scientific">Ambispora leptoticha</name>
    <dbReference type="NCBI Taxonomy" id="144679"/>
    <lineage>
        <taxon>Eukaryota</taxon>
        <taxon>Fungi</taxon>
        <taxon>Fungi incertae sedis</taxon>
        <taxon>Mucoromycota</taxon>
        <taxon>Glomeromycotina</taxon>
        <taxon>Glomeromycetes</taxon>
        <taxon>Archaeosporales</taxon>
        <taxon>Ambisporaceae</taxon>
        <taxon>Ambispora</taxon>
    </lineage>
</organism>
<comment type="caution">
    <text evidence="1">The sequence shown here is derived from an EMBL/GenBank/DDBJ whole genome shotgun (WGS) entry which is preliminary data.</text>
</comment>
<evidence type="ECO:0000313" key="2">
    <source>
        <dbReference type="Proteomes" id="UP000789508"/>
    </source>
</evidence>
<protein>
    <submittedName>
        <fullName evidence="1">2023_t:CDS:1</fullName>
    </submittedName>
</protein>
<accession>A0A9N9IMV8</accession>
<gene>
    <name evidence="1" type="ORF">ALEPTO_LOCUS13063</name>
</gene>
<name>A0A9N9IMV8_9GLOM</name>
<proteinExistence type="predicted"/>
<sequence>HSSGGLTDDSSNLRRSLAVSSRFASFSGDSSSNLHCSLALFW</sequence>
<evidence type="ECO:0000313" key="1">
    <source>
        <dbReference type="EMBL" id="CAG8743976.1"/>
    </source>
</evidence>
<dbReference type="EMBL" id="CAJVPS010036785">
    <property type="protein sequence ID" value="CAG8743976.1"/>
    <property type="molecule type" value="Genomic_DNA"/>
</dbReference>
<keyword evidence="2" id="KW-1185">Reference proteome</keyword>
<reference evidence="1" key="1">
    <citation type="submission" date="2021-06" db="EMBL/GenBank/DDBJ databases">
        <authorList>
            <person name="Kallberg Y."/>
            <person name="Tangrot J."/>
            <person name="Rosling A."/>
        </authorList>
    </citation>
    <scope>NUCLEOTIDE SEQUENCE</scope>
    <source>
        <strain evidence="1">FL130A</strain>
    </source>
</reference>
<feature type="non-terminal residue" evidence="1">
    <location>
        <position position="1"/>
    </location>
</feature>